<dbReference type="PATRIC" id="fig|480.232.peg.15"/>
<dbReference type="EMBL" id="LXHC01000020">
    <property type="protein sequence ID" value="OAU96047.1"/>
    <property type="molecule type" value="Genomic_DNA"/>
</dbReference>
<dbReference type="AlphaFoldDB" id="A0A198ULD3"/>
<reference evidence="1 2" key="1">
    <citation type="journal article" date="2016" name="Genome Biol. Evol.">
        <title>Comparative Genomic Analyses of the Moraxella catarrhalis Serosensitive and Seroresistant Lineages Demonstrate Their Independent Evolution.</title>
        <authorList>
            <person name="Earl J.P."/>
            <person name="de Vries S.P."/>
            <person name="Ahmed A."/>
            <person name="Powell E."/>
            <person name="Schultz M.P."/>
            <person name="Hermans P.W."/>
            <person name="Hill D.J."/>
            <person name="Zhou Z."/>
            <person name="Constantinidou C.I."/>
            <person name="Hu F.Z."/>
            <person name="Bootsma H.J."/>
            <person name="Ehrlich G.D."/>
        </authorList>
    </citation>
    <scope>NUCLEOTIDE SEQUENCE [LARGE SCALE GENOMIC DNA]</scope>
    <source>
        <strain evidence="1 2">Z7542</strain>
    </source>
</reference>
<keyword evidence="1" id="KW-0456">Lyase</keyword>
<protein>
    <submittedName>
        <fullName evidence="1">Histidine decarboxylase</fullName>
        <ecNumber evidence="1">4.1.1.22</ecNumber>
    </submittedName>
</protein>
<sequence length="60" mass="6794">MVIPCPSKNIWQKHNLAVSGNQAHLIMLPHHKDTHQIDSVIMDIVNDLQNQSSFDCDSDL</sequence>
<dbReference type="Proteomes" id="UP000078228">
    <property type="component" value="Unassembled WGS sequence"/>
</dbReference>
<evidence type="ECO:0000313" key="1">
    <source>
        <dbReference type="EMBL" id="OAU96047.1"/>
    </source>
</evidence>
<dbReference type="EC" id="4.1.1.22" evidence="1"/>
<gene>
    <name evidence="1" type="ORF">AO384_1084</name>
</gene>
<dbReference type="GO" id="GO:0004398">
    <property type="term" value="F:histidine decarboxylase activity"/>
    <property type="evidence" value="ECO:0007669"/>
    <property type="project" value="UniProtKB-EC"/>
</dbReference>
<organism evidence="1 2">
    <name type="scientific">Moraxella catarrhalis</name>
    <name type="common">Branhamella catarrhalis</name>
    <dbReference type="NCBI Taxonomy" id="480"/>
    <lineage>
        <taxon>Bacteria</taxon>
        <taxon>Pseudomonadati</taxon>
        <taxon>Pseudomonadota</taxon>
        <taxon>Gammaproteobacteria</taxon>
        <taxon>Moraxellales</taxon>
        <taxon>Moraxellaceae</taxon>
        <taxon>Moraxella</taxon>
    </lineage>
</organism>
<proteinExistence type="predicted"/>
<evidence type="ECO:0000313" key="2">
    <source>
        <dbReference type="Proteomes" id="UP000078228"/>
    </source>
</evidence>
<comment type="caution">
    <text evidence="1">The sequence shown here is derived from an EMBL/GenBank/DDBJ whole genome shotgun (WGS) entry which is preliminary data.</text>
</comment>
<accession>A0A198ULD3</accession>
<name>A0A198ULD3_MORCA</name>
<keyword evidence="2" id="KW-1185">Reference proteome</keyword>